<name>A0A2T1K661_9GAMM</name>
<proteinExistence type="predicted"/>
<evidence type="ECO:0000313" key="3">
    <source>
        <dbReference type="Proteomes" id="UP000239866"/>
    </source>
</evidence>
<dbReference type="Proteomes" id="UP000239866">
    <property type="component" value="Unassembled WGS sequence"/>
</dbReference>
<dbReference type="EMBL" id="PXNP01000097">
    <property type="protein sequence ID" value="PSF05641.1"/>
    <property type="molecule type" value="Genomic_DNA"/>
</dbReference>
<feature type="signal peptide" evidence="1">
    <location>
        <begin position="1"/>
        <end position="27"/>
    </location>
</feature>
<evidence type="ECO:0000313" key="2">
    <source>
        <dbReference type="EMBL" id="PSF05641.1"/>
    </source>
</evidence>
<accession>A0A2T1K661</accession>
<sequence length="272" mass="30269">MKDVCLRYRSLLATLTLLCLSVFNAQAQEQKTSFLAELHNFRISNYQALDAFYSFSASNDTDTLNRIVIGVNSSNDAMNSLVASNSEALSQQQLGQLNQQFDLYKDLMRNNINEVRERGYPDLRLMADLANQALDMNNLASELYSIARERIGVEPDTRVESARSAAVVMAQMMARYAARTHSAVAQTFQGAATEVPLDEQASSFDTLLDAVRSGPADGELKAVLEDVAAKWQFIRASYINYNERNVSFIIDRYSKGIIEGLTSAIHLLSRDA</sequence>
<dbReference type="RefSeq" id="WP_106763472.1">
    <property type="nucleotide sequence ID" value="NZ_PXNP01000097.1"/>
</dbReference>
<comment type="caution">
    <text evidence="2">The sequence shown here is derived from an EMBL/GenBank/DDBJ whole genome shotgun (WGS) entry which is preliminary data.</text>
</comment>
<protein>
    <submittedName>
        <fullName evidence="2">Uncharacterized protein</fullName>
    </submittedName>
</protein>
<gene>
    <name evidence="2" type="ORF">C7H09_13340</name>
</gene>
<reference evidence="2 3" key="1">
    <citation type="submission" date="2018-03" db="EMBL/GenBank/DDBJ databases">
        <title>Marinobacter brunus sp. nov., a marine bacterium of Gamma-proteobacteria isolated from the surface seawater of the South China Sea.</title>
        <authorList>
            <person name="Cheng H."/>
            <person name="Wu Y.-H."/>
            <person name="Xamxidin M."/>
            <person name="Xu X.-W."/>
        </authorList>
    </citation>
    <scope>NUCLEOTIDE SEQUENCE [LARGE SCALE GENOMIC DNA]</scope>
    <source>
        <strain evidence="2 3">NH169-3</strain>
    </source>
</reference>
<dbReference type="OrthoDB" id="6358391at2"/>
<evidence type="ECO:0000256" key="1">
    <source>
        <dbReference type="SAM" id="SignalP"/>
    </source>
</evidence>
<feature type="chain" id="PRO_5015469531" evidence="1">
    <location>
        <begin position="28"/>
        <end position="272"/>
    </location>
</feature>
<dbReference type="AlphaFoldDB" id="A0A2T1K661"/>
<keyword evidence="1" id="KW-0732">Signal</keyword>
<keyword evidence="3" id="KW-1185">Reference proteome</keyword>
<organism evidence="2 3">
    <name type="scientific">Marinobacter fuscus</name>
    <dbReference type="NCBI Taxonomy" id="2109942"/>
    <lineage>
        <taxon>Bacteria</taxon>
        <taxon>Pseudomonadati</taxon>
        <taxon>Pseudomonadota</taxon>
        <taxon>Gammaproteobacteria</taxon>
        <taxon>Pseudomonadales</taxon>
        <taxon>Marinobacteraceae</taxon>
        <taxon>Marinobacter</taxon>
    </lineage>
</organism>